<dbReference type="Proteomes" id="UP000013909">
    <property type="component" value="Unassembled WGS sequence"/>
</dbReference>
<comment type="subunit">
    <text evidence="7">Homodimer.</text>
</comment>
<feature type="site" description="Participates in a stacking interaction with the thymidine ring of dTDP-4-oxo-6-deoxyglucose" evidence="6">
    <location>
        <position position="136"/>
    </location>
</feature>
<dbReference type="InterPro" id="IPR011051">
    <property type="entry name" value="RmlC_Cupin_sf"/>
</dbReference>
<evidence type="ECO:0000256" key="1">
    <source>
        <dbReference type="ARBA" id="ARBA00001298"/>
    </source>
</evidence>
<comment type="catalytic activity">
    <reaction evidence="1 7">
        <text>dTDP-4-dehydro-6-deoxy-alpha-D-glucose = dTDP-4-dehydro-beta-L-rhamnose</text>
        <dbReference type="Rhea" id="RHEA:16969"/>
        <dbReference type="ChEBI" id="CHEBI:57649"/>
        <dbReference type="ChEBI" id="CHEBI:62830"/>
        <dbReference type="EC" id="5.1.3.13"/>
    </reaction>
</comment>
<proteinExistence type="inferred from homology"/>
<dbReference type="NCBIfam" id="TIGR01221">
    <property type="entry name" value="rmlC"/>
    <property type="match status" value="1"/>
</dbReference>
<dbReference type="GO" id="GO:0008830">
    <property type="term" value="F:dTDP-4-dehydrorhamnose 3,5-epimerase activity"/>
    <property type="evidence" value="ECO:0007669"/>
    <property type="project" value="UniProtKB-UniRule"/>
</dbReference>
<dbReference type="PATRIC" id="fig|1288963.3.peg.358"/>
<evidence type="ECO:0000256" key="5">
    <source>
        <dbReference type="PIRSR" id="PIRSR600888-1"/>
    </source>
</evidence>
<dbReference type="GO" id="GO:0005829">
    <property type="term" value="C:cytosol"/>
    <property type="evidence" value="ECO:0007669"/>
    <property type="project" value="TreeGrafter"/>
</dbReference>
<dbReference type="GO" id="GO:0000271">
    <property type="term" value="P:polysaccharide biosynthetic process"/>
    <property type="evidence" value="ECO:0007669"/>
    <property type="project" value="TreeGrafter"/>
</dbReference>
<dbReference type="AlphaFoldDB" id="R7ZYL1"/>
<feature type="active site" description="Proton acceptor" evidence="5">
    <location>
        <position position="61"/>
    </location>
</feature>
<accession>R7ZYL1</accession>
<dbReference type="InterPro" id="IPR000888">
    <property type="entry name" value="RmlC-like"/>
</dbReference>
<evidence type="ECO:0000256" key="3">
    <source>
        <dbReference type="ARBA" id="ARBA00012098"/>
    </source>
</evidence>
<dbReference type="EC" id="5.1.3.13" evidence="3 7"/>
<dbReference type="GO" id="GO:0019305">
    <property type="term" value="P:dTDP-rhamnose biosynthetic process"/>
    <property type="evidence" value="ECO:0007669"/>
    <property type="project" value="UniProtKB-UniRule"/>
</dbReference>
<dbReference type="SUPFAM" id="SSF51182">
    <property type="entry name" value="RmlC-like cupins"/>
    <property type="match status" value="1"/>
</dbReference>
<comment type="caution">
    <text evidence="8">The sequence shown here is derived from an EMBL/GenBank/DDBJ whole genome shotgun (WGS) entry which is preliminary data.</text>
</comment>
<dbReference type="PANTHER" id="PTHR21047:SF2">
    <property type="entry name" value="THYMIDINE DIPHOSPHO-4-KETO-RHAMNOSE 3,5-EPIMERASE"/>
    <property type="match status" value="1"/>
</dbReference>
<sequence length="183" mass="20937">MEVRDTPIKDVFEIYPKIFRDDRGYFLETYKQDVFEKYGLPTVWMQDNQSFSERDILRGLHFQTGDYAQAKLARVIVGKVLDVCVDLRKGSPTFGHYHAVVLDANLQNMLYIPKGFAHGFAVWEDAIFSYKCSNLYHKASEGGIIWDDKTLNIEWGVSNPVLSEKDLALPTLEEFEKMSGGGL</sequence>
<comment type="function">
    <text evidence="2 7">Catalyzes the epimerization of the C3' and C5'positions of dTDP-6-deoxy-D-xylo-4-hexulose, forming dTDP-6-deoxy-L-lyxo-4-hexulose.</text>
</comment>
<dbReference type="PANTHER" id="PTHR21047">
    <property type="entry name" value="DTDP-6-DEOXY-D-GLUCOSE-3,5 EPIMERASE"/>
    <property type="match status" value="1"/>
</dbReference>
<feature type="active site" description="Proton donor" evidence="5">
    <location>
        <position position="130"/>
    </location>
</feature>
<evidence type="ECO:0000256" key="4">
    <source>
        <dbReference type="ARBA" id="ARBA00019595"/>
    </source>
</evidence>
<dbReference type="UniPathway" id="UPA00124"/>
<dbReference type="STRING" id="1232681.ADIS_0357"/>
<keyword evidence="7 8" id="KW-0413">Isomerase</keyword>
<dbReference type="InterPro" id="IPR014710">
    <property type="entry name" value="RmlC-like_jellyroll"/>
</dbReference>
<dbReference type="RefSeq" id="WP_010852509.1">
    <property type="nucleotide sequence ID" value="NZ_AQHR01000015.1"/>
</dbReference>
<dbReference type="EMBL" id="AQHR01000015">
    <property type="protein sequence ID" value="EON79128.1"/>
    <property type="molecule type" value="Genomic_DNA"/>
</dbReference>
<dbReference type="Gene3D" id="2.60.120.10">
    <property type="entry name" value="Jelly Rolls"/>
    <property type="match status" value="1"/>
</dbReference>
<evidence type="ECO:0000256" key="2">
    <source>
        <dbReference type="ARBA" id="ARBA00001997"/>
    </source>
</evidence>
<organism evidence="8 9">
    <name type="scientific">Lunatimonas lonarensis</name>
    <dbReference type="NCBI Taxonomy" id="1232681"/>
    <lineage>
        <taxon>Bacteria</taxon>
        <taxon>Pseudomonadati</taxon>
        <taxon>Bacteroidota</taxon>
        <taxon>Cytophagia</taxon>
        <taxon>Cytophagales</taxon>
        <taxon>Cyclobacteriaceae</taxon>
    </lineage>
</organism>
<name>R7ZYL1_9BACT</name>
<protein>
    <recommendedName>
        <fullName evidence="4 7">dTDP-4-dehydrorhamnose 3,5-epimerase</fullName>
        <ecNumber evidence="3 7">5.1.3.13</ecNumber>
    </recommendedName>
    <alternativeName>
        <fullName evidence="7">Thymidine diphospho-4-keto-rhamnose 3,5-epimerase</fullName>
    </alternativeName>
</protein>
<gene>
    <name evidence="8" type="ORF">ADIS_0357</name>
</gene>
<reference evidence="8 9" key="1">
    <citation type="submission" date="2013-02" db="EMBL/GenBank/DDBJ databases">
        <title>A novel strain isolated from Lonar lake, Maharashtra, India.</title>
        <authorList>
            <person name="Singh A."/>
        </authorList>
    </citation>
    <scope>NUCLEOTIDE SEQUENCE [LARGE SCALE GENOMIC DNA]</scope>
    <source>
        <strain evidence="8 9">AK24</strain>
    </source>
</reference>
<evidence type="ECO:0000256" key="6">
    <source>
        <dbReference type="PIRSR" id="PIRSR600888-3"/>
    </source>
</evidence>
<dbReference type="CDD" id="cd00438">
    <property type="entry name" value="cupin_RmlC"/>
    <property type="match status" value="1"/>
</dbReference>
<dbReference type="Pfam" id="PF00908">
    <property type="entry name" value="dTDP_sugar_isom"/>
    <property type="match status" value="1"/>
</dbReference>
<evidence type="ECO:0000313" key="8">
    <source>
        <dbReference type="EMBL" id="EON79128.1"/>
    </source>
</evidence>
<evidence type="ECO:0000256" key="7">
    <source>
        <dbReference type="RuleBase" id="RU364069"/>
    </source>
</evidence>
<keyword evidence="9" id="KW-1185">Reference proteome</keyword>
<evidence type="ECO:0000313" key="9">
    <source>
        <dbReference type="Proteomes" id="UP000013909"/>
    </source>
</evidence>
<comment type="pathway">
    <text evidence="7">Carbohydrate biosynthesis; dTDP-L-rhamnose biosynthesis.</text>
</comment>
<dbReference type="OrthoDB" id="9800680at2"/>
<comment type="similarity">
    <text evidence="7">Belongs to the dTDP-4-dehydrorhamnose 3,5-epimerase family.</text>
</comment>